<dbReference type="AlphaFoldDB" id="K0AYI3"/>
<dbReference type="eggNOG" id="COG1120">
    <property type="taxonomic scope" value="Bacteria"/>
</dbReference>
<keyword evidence="7" id="KW-0408">Iron</keyword>
<dbReference type="GO" id="GO:0016887">
    <property type="term" value="F:ATP hydrolysis activity"/>
    <property type="evidence" value="ECO:0007669"/>
    <property type="project" value="InterPro"/>
</dbReference>
<evidence type="ECO:0000256" key="7">
    <source>
        <dbReference type="ARBA" id="ARBA00023004"/>
    </source>
</evidence>
<dbReference type="KEGG" id="cad:Curi_c03710"/>
<organism evidence="11 12">
    <name type="scientific">Gottschalkia acidurici (strain ATCC 7906 / DSM 604 / BCRC 14475 / CIP 104303 / KCTC 5404 / NCIMB 10678 / 9a)</name>
    <name type="common">Clostridium acidurici</name>
    <dbReference type="NCBI Taxonomy" id="1128398"/>
    <lineage>
        <taxon>Bacteria</taxon>
        <taxon>Bacillati</taxon>
        <taxon>Bacillota</taxon>
        <taxon>Tissierellia</taxon>
        <taxon>Tissierellales</taxon>
        <taxon>Gottschalkiaceae</taxon>
        <taxon>Gottschalkia</taxon>
    </lineage>
</organism>
<name>K0AYI3_GOTA9</name>
<dbReference type="PANTHER" id="PTHR42771">
    <property type="entry name" value="IRON(3+)-HYDROXAMATE IMPORT ATP-BINDING PROTEIN FHUC"/>
    <property type="match status" value="1"/>
</dbReference>
<dbReference type="PROSITE" id="PS00211">
    <property type="entry name" value="ABC_TRANSPORTER_1"/>
    <property type="match status" value="1"/>
</dbReference>
<proteinExistence type="predicted"/>
<dbReference type="Gene3D" id="3.40.50.300">
    <property type="entry name" value="P-loop containing nucleotide triphosphate hydrolases"/>
    <property type="match status" value="1"/>
</dbReference>
<keyword evidence="3" id="KW-1003">Cell membrane</keyword>
<dbReference type="HOGENOM" id="CLU_000604_1_11_9"/>
<dbReference type="STRING" id="1128398.Curi_c03710"/>
<evidence type="ECO:0000313" key="11">
    <source>
        <dbReference type="EMBL" id="AFS77446.1"/>
    </source>
</evidence>
<dbReference type="GO" id="GO:0005886">
    <property type="term" value="C:plasma membrane"/>
    <property type="evidence" value="ECO:0007669"/>
    <property type="project" value="UniProtKB-SubCell"/>
</dbReference>
<comment type="subcellular location">
    <subcellularLocation>
        <location evidence="1">Cell membrane</location>
        <topology evidence="1">Peripheral membrane protein</topology>
    </subcellularLocation>
</comment>
<keyword evidence="2" id="KW-0813">Transport</keyword>
<evidence type="ECO:0000256" key="2">
    <source>
        <dbReference type="ARBA" id="ARBA00022448"/>
    </source>
</evidence>
<dbReference type="SMART" id="SM00382">
    <property type="entry name" value="AAA"/>
    <property type="match status" value="1"/>
</dbReference>
<dbReference type="InterPro" id="IPR017871">
    <property type="entry name" value="ABC_transporter-like_CS"/>
</dbReference>
<dbReference type="Proteomes" id="UP000006094">
    <property type="component" value="Chromosome"/>
</dbReference>
<dbReference type="EC" id="3.6.3.34" evidence="11"/>
<keyword evidence="8" id="KW-0406">Ion transport</keyword>
<dbReference type="InterPro" id="IPR051535">
    <property type="entry name" value="Siderophore_ABC-ATPase"/>
</dbReference>
<evidence type="ECO:0000256" key="3">
    <source>
        <dbReference type="ARBA" id="ARBA00022475"/>
    </source>
</evidence>
<dbReference type="CDD" id="cd03214">
    <property type="entry name" value="ABC_Iron-Siderophores_B12_Hemin"/>
    <property type="match status" value="1"/>
</dbReference>
<dbReference type="Pfam" id="PF00005">
    <property type="entry name" value="ABC_tran"/>
    <property type="match status" value="1"/>
</dbReference>
<evidence type="ECO:0000256" key="9">
    <source>
        <dbReference type="ARBA" id="ARBA00023136"/>
    </source>
</evidence>
<keyword evidence="5" id="KW-0547">Nucleotide-binding</keyword>
<dbReference type="OrthoDB" id="9787851at2"/>
<evidence type="ECO:0000313" key="12">
    <source>
        <dbReference type="Proteomes" id="UP000006094"/>
    </source>
</evidence>
<dbReference type="PATRIC" id="fig|1128398.3.peg.381"/>
<dbReference type="RefSeq" id="WP_014966583.1">
    <property type="nucleotide sequence ID" value="NC_018664.1"/>
</dbReference>
<evidence type="ECO:0000259" key="10">
    <source>
        <dbReference type="PROSITE" id="PS50893"/>
    </source>
</evidence>
<evidence type="ECO:0000256" key="4">
    <source>
        <dbReference type="ARBA" id="ARBA00022496"/>
    </source>
</evidence>
<accession>K0AYI3</accession>
<evidence type="ECO:0000256" key="5">
    <source>
        <dbReference type="ARBA" id="ARBA00022741"/>
    </source>
</evidence>
<dbReference type="InterPro" id="IPR027417">
    <property type="entry name" value="P-loop_NTPase"/>
</dbReference>
<dbReference type="FunFam" id="3.40.50.300:FF:000134">
    <property type="entry name" value="Iron-enterobactin ABC transporter ATP-binding protein"/>
    <property type="match status" value="1"/>
</dbReference>
<keyword evidence="11" id="KW-0378">Hydrolase</keyword>
<dbReference type="EMBL" id="CP003326">
    <property type="protein sequence ID" value="AFS77446.1"/>
    <property type="molecule type" value="Genomic_DNA"/>
</dbReference>
<dbReference type="InterPro" id="IPR003439">
    <property type="entry name" value="ABC_transporter-like_ATP-bd"/>
</dbReference>
<gene>
    <name evidence="11" type="primary">fhuC1</name>
    <name evidence="11" type="ordered locus">Curi_c03710</name>
</gene>
<dbReference type="PANTHER" id="PTHR42771:SF4">
    <property type="entry name" value="IRON(3+)-HYDROXAMATE IMPORT ATP-BINDING PROTEIN FHUC"/>
    <property type="match status" value="1"/>
</dbReference>
<evidence type="ECO:0000256" key="8">
    <source>
        <dbReference type="ARBA" id="ARBA00023065"/>
    </source>
</evidence>
<keyword evidence="6 11" id="KW-0067">ATP-binding</keyword>
<dbReference type="GO" id="GO:0005524">
    <property type="term" value="F:ATP binding"/>
    <property type="evidence" value="ECO:0007669"/>
    <property type="project" value="UniProtKB-KW"/>
</dbReference>
<dbReference type="SUPFAM" id="SSF52540">
    <property type="entry name" value="P-loop containing nucleoside triphosphate hydrolases"/>
    <property type="match status" value="1"/>
</dbReference>
<evidence type="ECO:0000256" key="1">
    <source>
        <dbReference type="ARBA" id="ARBA00004202"/>
    </source>
</evidence>
<dbReference type="PROSITE" id="PS50893">
    <property type="entry name" value="ABC_TRANSPORTER_2"/>
    <property type="match status" value="1"/>
</dbReference>
<keyword evidence="12" id="KW-1185">Reference proteome</keyword>
<sequence length="268" mass="30621">MIGAEKLCIGYEEKIIVNDFSFNAEKGEVISIIGPNGSGKSTLLKAISRFIKAKEGLVYFDKRDMSKMNIKDIAKEMASLSQYNRSPEDITVKELIYYGRVPHKKWYEKRNSEDEDIISWAIKETSLGGYENKKVSSLSGGERQRVWIAMALAQKPKILLLDEPTTYLDICHQLEVMELIRKLNKTLNLTVIMVLHDLGHAAKYSDKVIVIKRGNLVVEGSPEKVLTRELIKDVYNVDTCIRKDIIKGELMIYPIEVCKREEGREAYE</sequence>
<reference evidence="11 12" key="1">
    <citation type="journal article" date="2012" name="PLoS ONE">
        <title>The purine-utilizing bacterium Clostridium acidurici 9a: a genome-guided metabolic reconsideration.</title>
        <authorList>
            <person name="Hartwich K."/>
            <person name="Poehlein A."/>
            <person name="Daniel R."/>
        </authorList>
    </citation>
    <scope>NUCLEOTIDE SEQUENCE [LARGE SCALE GENOMIC DNA]</scope>
    <source>
        <strain evidence="12">ATCC 7906 / DSM 604 / BCRC 14475 / CIP 104303 / KCTC 5404 / NCIMB 10678 / 9a</strain>
    </source>
</reference>
<dbReference type="InterPro" id="IPR003593">
    <property type="entry name" value="AAA+_ATPase"/>
</dbReference>
<keyword evidence="4" id="KW-0410">Iron transport</keyword>
<keyword evidence="9" id="KW-0472">Membrane</keyword>
<dbReference type="GO" id="GO:0006826">
    <property type="term" value="P:iron ion transport"/>
    <property type="evidence" value="ECO:0007669"/>
    <property type="project" value="UniProtKB-KW"/>
</dbReference>
<evidence type="ECO:0000256" key="6">
    <source>
        <dbReference type="ARBA" id="ARBA00022840"/>
    </source>
</evidence>
<feature type="domain" description="ABC transporter" evidence="10">
    <location>
        <begin position="2"/>
        <end position="238"/>
    </location>
</feature>
<protein>
    <submittedName>
        <fullName evidence="11">Iron compound ABC transporter, ATP-binding protein FhuC</fullName>
        <ecNumber evidence="11">3.6.3.34</ecNumber>
    </submittedName>
</protein>